<keyword evidence="10" id="KW-1185">Reference proteome</keyword>
<comment type="catalytic activity">
    <reaction evidence="6">
        <text>a hydroperoxide + [thioredoxin]-dithiol = an alcohol + [thioredoxin]-disulfide + H2O</text>
        <dbReference type="Rhea" id="RHEA:62620"/>
        <dbReference type="Rhea" id="RHEA-COMP:10698"/>
        <dbReference type="Rhea" id="RHEA-COMP:10700"/>
        <dbReference type="ChEBI" id="CHEBI:15377"/>
        <dbReference type="ChEBI" id="CHEBI:29950"/>
        <dbReference type="ChEBI" id="CHEBI:30879"/>
        <dbReference type="ChEBI" id="CHEBI:35924"/>
        <dbReference type="ChEBI" id="CHEBI:50058"/>
        <dbReference type="EC" id="1.11.1.24"/>
    </reaction>
</comment>
<keyword evidence="5" id="KW-0676">Redox-active center</keyword>
<comment type="similarity">
    <text evidence="1 7">Belongs to the glutathione peroxidase family.</text>
</comment>
<dbReference type="GO" id="GO:0034599">
    <property type="term" value="P:cellular response to oxidative stress"/>
    <property type="evidence" value="ECO:0007669"/>
    <property type="project" value="TreeGrafter"/>
</dbReference>
<dbReference type="SUPFAM" id="SSF52833">
    <property type="entry name" value="Thioredoxin-like"/>
    <property type="match status" value="1"/>
</dbReference>
<dbReference type="PANTHER" id="PTHR11592">
    <property type="entry name" value="GLUTATHIONE PEROXIDASE"/>
    <property type="match status" value="1"/>
</dbReference>
<keyword evidence="4 7" id="KW-0560">Oxidoreductase</keyword>
<accession>A0A9P7YX71</accession>
<dbReference type="CDD" id="cd00340">
    <property type="entry name" value="GSH_Peroxidase"/>
    <property type="match status" value="1"/>
</dbReference>
<dbReference type="InterPro" id="IPR029759">
    <property type="entry name" value="GPX_AS"/>
</dbReference>
<sequence>MRSALHTTLKLSNSYTLLATKRAIPSIINRPPLPLIRFHQIPKFQIQARAMASATSFYDFKPLDKKGAEVSLDSYKGKVVLIVNTASKCGFTPQYDGLEMVYKKLKAEHGDDFQILGFPCNQFGAQESGTDDEIQTFCQVNYGVSFPIMGKTEVNGSNASPLFEWLKSEQPGLLGMKRVKWNFEKWLIGRDGNVKGRWASTTKPESLEKPILEELAKSANAKI</sequence>
<evidence type="ECO:0000256" key="5">
    <source>
        <dbReference type="ARBA" id="ARBA00023284"/>
    </source>
</evidence>
<protein>
    <recommendedName>
        <fullName evidence="7">Glutathione peroxidase</fullName>
    </recommendedName>
</protein>
<evidence type="ECO:0000256" key="7">
    <source>
        <dbReference type="RuleBase" id="RU000499"/>
    </source>
</evidence>
<dbReference type="EMBL" id="MU254220">
    <property type="protein sequence ID" value="KAG9241390.1"/>
    <property type="molecule type" value="Genomic_DNA"/>
</dbReference>
<dbReference type="InterPro" id="IPR000889">
    <property type="entry name" value="Glutathione_peroxidase"/>
</dbReference>
<evidence type="ECO:0000313" key="10">
    <source>
        <dbReference type="Proteomes" id="UP000887226"/>
    </source>
</evidence>
<dbReference type="PROSITE" id="PS00460">
    <property type="entry name" value="GLUTATHIONE_PEROXID_1"/>
    <property type="match status" value="1"/>
</dbReference>
<dbReference type="Gene3D" id="3.40.30.10">
    <property type="entry name" value="Glutaredoxin"/>
    <property type="match status" value="1"/>
</dbReference>
<organism evidence="9 10">
    <name type="scientific">Calycina marina</name>
    <dbReference type="NCBI Taxonomy" id="1763456"/>
    <lineage>
        <taxon>Eukaryota</taxon>
        <taxon>Fungi</taxon>
        <taxon>Dikarya</taxon>
        <taxon>Ascomycota</taxon>
        <taxon>Pezizomycotina</taxon>
        <taxon>Leotiomycetes</taxon>
        <taxon>Helotiales</taxon>
        <taxon>Pezizellaceae</taxon>
        <taxon>Calycina</taxon>
    </lineage>
</organism>
<dbReference type="PANTHER" id="PTHR11592:SF78">
    <property type="entry name" value="GLUTATHIONE PEROXIDASE"/>
    <property type="match status" value="1"/>
</dbReference>
<evidence type="ECO:0000256" key="2">
    <source>
        <dbReference type="ARBA" id="ARBA00022559"/>
    </source>
</evidence>
<dbReference type="Pfam" id="PF00255">
    <property type="entry name" value="GSHPx"/>
    <property type="match status" value="1"/>
</dbReference>
<evidence type="ECO:0000256" key="3">
    <source>
        <dbReference type="ARBA" id="ARBA00022862"/>
    </source>
</evidence>
<dbReference type="PROSITE" id="PS51352">
    <property type="entry name" value="THIOREDOXIN_2"/>
    <property type="match status" value="1"/>
</dbReference>
<feature type="domain" description="Thioredoxin" evidence="8">
    <location>
        <begin position="51"/>
        <end position="217"/>
    </location>
</feature>
<gene>
    <name evidence="9" type="ORF">BJ878DRAFT_520962</name>
</gene>
<evidence type="ECO:0000259" key="8">
    <source>
        <dbReference type="PROSITE" id="PS51352"/>
    </source>
</evidence>
<dbReference type="PROSITE" id="PS51355">
    <property type="entry name" value="GLUTATHIONE_PEROXID_3"/>
    <property type="match status" value="1"/>
</dbReference>
<dbReference type="FunFam" id="3.40.30.10:FF:000010">
    <property type="entry name" value="Glutathione peroxidase"/>
    <property type="match status" value="1"/>
</dbReference>
<proteinExistence type="inferred from homology"/>
<dbReference type="InterPro" id="IPR036249">
    <property type="entry name" value="Thioredoxin-like_sf"/>
</dbReference>
<dbReference type="AlphaFoldDB" id="A0A9P7YX71"/>
<keyword evidence="2 7" id="KW-0575">Peroxidase</keyword>
<keyword evidence="3" id="KW-0049">Antioxidant</keyword>
<dbReference type="InterPro" id="IPR013766">
    <property type="entry name" value="Thioredoxin_domain"/>
</dbReference>
<dbReference type="GO" id="GO:0140824">
    <property type="term" value="F:thioredoxin-dependent peroxiredoxin activity"/>
    <property type="evidence" value="ECO:0007669"/>
    <property type="project" value="UniProtKB-EC"/>
</dbReference>
<name>A0A9P7YX71_9HELO</name>
<dbReference type="Proteomes" id="UP000887226">
    <property type="component" value="Unassembled WGS sequence"/>
</dbReference>
<evidence type="ECO:0000256" key="6">
    <source>
        <dbReference type="ARBA" id="ARBA00049091"/>
    </source>
</evidence>
<evidence type="ECO:0000256" key="4">
    <source>
        <dbReference type="ARBA" id="ARBA00023002"/>
    </source>
</evidence>
<dbReference type="OrthoDB" id="446890at2759"/>
<reference evidence="9" key="1">
    <citation type="journal article" date="2021" name="IMA Fungus">
        <title>Genomic characterization of three marine fungi, including Emericellopsis atlantica sp. nov. with signatures of a generalist lifestyle and marine biomass degradation.</title>
        <authorList>
            <person name="Hagestad O.C."/>
            <person name="Hou L."/>
            <person name="Andersen J.H."/>
            <person name="Hansen E.H."/>
            <person name="Altermark B."/>
            <person name="Li C."/>
            <person name="Kuhnert E."/>
            <person name="Cox R.J."/>
            <person name="Crous P.W."/>
            <person name="Spatafora J.W."/>
            <person name="Lail K."/>
            <person name="Amirebrahimi M."/>
            <person name="Lipzen A."/>
            <person name="Pangilinan J."/>
            <person name="Andreopoulos W."/>
            <person name="Hayes R.D."/>
            <person name="Ng V."/>
            <person name="Grigoriev I.V."/>
            <person name="Jackson S.A."/>
            <person name="Sutton T.D.S."/>
            <person name="Dobson A.D.W."/>
            <person name="Rama T."/>
        </authorList>
    </citation>
    <scope>NUCLEOTIDE SEQUENCE</scope>
    <source>
        <strain evidence="9">TRa3180A</strain>
    </source>
</reference>
<dbReference type="PRINTS" id="PR01011">
    <property type="entry name" value="GLUTPROXDASE"/>
</dbReference>
<dbReference type="InterPro" id="IPR029760">
    <property type="entry name" value="GPX_CS"/>
</dbReference>
<dbReference type="PROSITE" id="PS00763">
    <property type="entry name" value="GLUTATHIONE_PEROXID_2"/>
    <property type="match status" value="1"/>
</dbReference>
<evidence type="ECO:0000313" key="9">
    <source>
        <dbReference type="EMBL" id="KAG9241390.1"/>
    </source>
</evidence>
<evidence type="ECO:0000256" key="1">
    <source>
        <dbReference type="ARBA" id="ARBA00006926"/>
    </source>
</evidence>
<comment type="caution">
    <text evidence="9">The sequence shown here is derived from an EMBL/GenBank/DDBJ whole genome shotgun (WGS) entry which is preliminary data.</text>
</comment>